<sequence length="137" mass="16089">MLSSMRPYSLHVRTPVLVELPPTTVRSLIYSHQMMVMLNFQFLIILTMIRTLLNLQLLYLQTLLLLLHLLHLLMRRPSLSRSDSNHLHQVLLLPRLVISDNVILLRVVTLFLLVALNGRTRMRVRIRTVNSMKLKQF</sequence>
<keyword evidence="1" id="KW-0812">Transmembrane</keyword>
<reference evidence="2 3" key="1">
    <citation type="journal article" date="2018" name="Biotechnol. Biofuels">
        <title>Integrative visual omics of the white-rot fungus Polyporus brumalis exposes the biotechnological potential of its oxidative enzymes for delignifying raw plant biomass.</title>
        <authorList>
            <person name="Miyauchi S."/>
            <person name="Rancon A."/>
            <person name="Drula E."/>
            <person name="Hage H."/>
            <person name="Chaduli D."/>
            <person name="Favel A."/>
            <person name="Grisel S."/>
            <person name="Henrissat B."/>
            <person name="Herpoel-Gimbert I."/>
            <person name="Ruiz-Duenas F.J."/>
            <person name="Chevret D."/>
            <person name="Hainaut M."/>
            <person name="Lin J."/>
            <person name="Wang M."/>
            <person name="Pangilinan J."/>
            <person name="Lipzen A."/>
            <person name="Lesage-Meessen L."/>
            <person name="Navarro D."/>
            <person name="Riley R."/>
            <person name="Grigoriev I.V."/>
            <person name="Zhou S."/>
            <person name="Raouche S."/>
            <person name="Rosso M.N."/>
        </authorList>
    </citation>
    <scope>NUCLEOTIDE SEQUENCE [LARGE SCALE GENOMIC DNA]</scope>
    <source>
        <strain evidence="2 3">BRFM 1820</strain>
    </source>
</reference>
<evidence type="ECO:0000256" key="1">
    <source>
        <dbReference type="SAM" id="Phobius"/>
    </source>
</evidence>
<proteinExistence type="predicted"/>
<gene>
    <name evidence="2" type="ORF">OH76DRAFT_1482997</name>
</gene>
<organism evidence="2 3">
    <name type="scientific">Lentinus brumalis</name>
    <dbReference type="NCBI Taxonomy" id="2498619"/>
    <lineage>
        <taxon>Eukaryota</taxon>
        <taxon>Fungi</taxon>
        <taxon>Dikarya</taxon>
        <taxon>Basidiomycota</taxon>
        <taxon>Agaricomycotina</taxon>
        <taxon>Agaricomycetes</taxon>
        <taxon>Polyporales</taxon>
        <taxon>Polyporaceae</taxon>
        <taxon>Lentinus</taxon>
    </lineage>
</organism>
<name>A0A371DAS7_9APHY</name>
<feature type="transmembrane region" description="Helical" evidence="1">
    <location>
        <begin position="94"/>
        <end position="116"/>
    </location>
</feature>
<evidence type="ECO:0000313" key="2">
    <source>
        <dbReference type="EMBL" id="RDX49626.1"/>
    </source>
</evidence>
<evidence type="ECO:0000313" key="3">
    <source>
        <dbReference type="Proteomes" id="UP000256964"/>
    </source>
</evidence>
<keyword evidence="1" id="KW-0472">Membrane</keyword>
<dbReference type="Proteomes" id="UP000256964">
    <property type="component" value="Unassembled WGS sequence"/>
</dbReference>
<dbReference type="EMBL" id="KZ857404">
    <property type="protein sequence ID" value="RDX49626.1"/>
    <property type="molecule type" value="Genomic_DNA"/>
</dbReference>
<protein>
    <submittedName>
        <fullName evidence="2">Uncharacterized protein</fullName>
    </submittedName>
</protein>
<keyword evidence="1" id="KW-1133">Transmembrane helix</keyword>
<keyword evidence="3" id="KW-1185">Reference proteome</keyword>
<accession>A0A371DAS7</accession>
<dbReference type="AlphaFoldDB" id="A0A371DAS7"/>